<evidence type="ECO:0000313" key="1">
    <source>
        <dbReference type="EMBL" id="PWJ14623.1"/>
    </source>
</evidence>
<protein>
    <submittedName>
        <fullName evidence="1">Uncharacterized protein</fullName>
    </submittedName>
</protein>
<evidence type="ECO:0000313" key="2">
    <source>
        <dbReference type="Proteomes" id="UP000245720"/>
    </source>
</evidence>
<name>A0A315Y330_RUMFL</name>
<gene>
    <name evidence="1" type="ORF">IE37_00608</name>
</gene>
<comment type="caution">
    <text evidence="1">The sequence shown here is derived from an EMBL/GenBank/DDBJ whole genome shotgun (WGS) entry which is preliminary data.</text>
</comment>
<sequence length="48" mass="5395">MILVIASAAAALAIYLMGMHIGRKQAEQHFLEMRGEMGLTREDNEDVY</sequence>
<reference evidence="1 2" key="1">
    <citation type="submission" date="2018-05" db="EMBL/GenBank/DDBJ databases">
        <title>The Hungate 1000. A catalogue of reference genomes from the rumen microbiome.</title>
        <authorList>
            <person name="Kelly W."/>
        </authorList>
    </citation>
    <scope>NUCLEOTIDE SEQUENCE [LARGE SCALE GENOMIC DNA]</scope>
    <source>
        <strain evidence="1 2">SAb67</strain>
    </source>
</reference>
<proteinExistence type="predicted"/>
<dbReference type="EMBL" id="QGDI01000002">
    <property type="protein sequence ID" value="PWJ14623.1"/>
    <property type="molecule type" value="Genomic_DNA"/>
</dbReference>
<accession>A0A315Y330</accession>
<organism evidence="1 2">
    <name type="scientific">Ruminococcus flavefaciens</name>
    <dbReference type="NCBI Taxonomy" id="1265"/>
    <lineage>
        <taxon>Bacteria</taxon>
        <taxon>Bacillati</taxon>
        <taxon>Bacillota</taxon>
        <taxon>Clostridia</taxon>
        <taxon>Eubacteriales</taxon>
        <taxon>Oscillospiraceae</taxon>
        <taxon>Ruminococcus</taxon>
    </lineage>
</organism>
<dbReference type="AlphaFoldDB" id="A0A315Y330"/>
<dbReference type="RefSeq" id="WP_181380214.1">
    <property type="nucleotide sequence ID" value="NZ_QGDI01000002.1"/>
</dbReference>
<dbReference type="Proteomes" id="UP000245720">
    <property type="component" value="Unassembled WGS sequence"/>
</dbReference>